<organism evidence="1 2">
    <name type="scientific">Cadophora malorum</name>
    <dbReference type="NCBI Taxonomy" id="108018"/>
    <lineage>
        <taxon>Eukaryota</taxon>
        <taxon>Fungi</taxon>
        <taxon>Dikarya</taxon>
        <taxon>Ascomycota</taxon>
        <taxon>Pezizomycotina</taxon>
        <taxon>Leotiomycetes</taxon>
        <taxon>Helotiales</taxon>
        <taxon>Ploettnerulaceae</taxon>
        <taxon>Cadophora</taxon>
    </lineage>
</organism>
<name>A0A8H7T8Y8_9HELO</name>
<dbReference type="EMBL" id="JAFJYH010000160">
    <property type="protein sequence ID" value="KAG4417244.1"/>
    <property type="molecule type" value="Genomic_DNA"/>
</dbReference>
<proteinExistence type="predicted"/>
<sequence>MSNQSMSLLLHIRRESREECIKQSESVFAFQTYVNYSRDISYFMDINGPGDFQRLATFFNHGEAKLIKKVGLRQALFQHVSPLIPDIMNEIEEIMIVYEGWNAWEESWDGGEAKFVKSKDPNENRLVQEGDENITDVKCLVRGIVDRRLQNGDWWTVPLRKKI</sequence>
<dbReference type="AlphaFoldDB" id="A0A8H7T8Y8"/>
<comment type="caution">
    <text evidence="1">The sequence shown here is derived from an EMBL/GenBank/DDBJ whole genome shotgun (WGS) entry which is preliminary data.</text>
</comment>
<protein>
    <submittedName>
        <fullName evidence="1">Uncharacterized protein</fullName>
    </submittedName>
</protein>
<accession>A0A8H7T8Y8</accession>
<dbReference type="Proteomes" id="UP000664132">
    <property type="component" value="Unassembled WGS sequence"/>
</dbReference>
<evidence type="ECO:0000313" key="2">
    <source>
        <dbReference type="Proteomes" id="UP000664132"/>
    </source>
</evidence>
<gene>
    <name evidence="1" type="ORF">IFR04_009614</name>
</gene>
<dbReference type="OrthoDB" id="3473305at2759"/>
<reference evidence="1" key="1">
    <citation type="submission" date="2021-02" db="EMBL/GenBank/DDBJ databases">
        <title>Genome sequence Cadophora malorum strain M34.</title>
        <authorList>
            <person name="Stefanovic E."/>
            <person name="Vu D."/>
            <person name="Scully C."/>
            <person name="Dijksterhuis J."/>
            <person name="Roader J."/>
            <person name="Houbraken J."/>
        </authorList>
    </citation>
    <scope>NUCLEOTIDE SEQUENCE</scope>
    <source>
        <strain evidence="1">M34</strain>
    </source>
</reference>
<keyword evidence="2" id="KW-1185">Reference proteome</keyword>
<evidence type="ECO:0000313" key="1">
    <source>
        <dbReference type="EMBL" id="KAG4417244.1"/>
    </source>
</evidence>